<dbReference type="EMBL" id="JBBPBF010000038">
    <property type="protein sequence ID" value="KAK7607174.1"/>
    <property type="molecule type" value="Genomic_DNA"/>
</dbReference>
<dbReference type="Proteomes" id="UP001367316">
    <property type="component" value="Unassembled WGS sequence"/>
</dbReference>
<name>A0ABR1MW30_9PEZI</name>
<comment type="caution">
    <text evidence="1">The sequence shown here is derived from an EMBL/GenBank/DDBJ whole genome shotgun (WGS) entry which is preliminary data.</text>
</comment>
<accession>A0ABR1MW30</accession>
<evidence type="ECO:0000313" key="2">
    <source>
        <dbReference type="Proteomes" id="UP001367316"/>
    </source>
</evidence>
<reference evidence="1 2" key="1">
    <citation type="submission" date="2024-04" db="EMBL/GenBank/DDBJ databases">
        <title>Phyllosticta paracitricarpa is synonymous to the EU quarantine fungus P. citricarpa based on phylogenomic analyses.</title>
        <authorList>
            <consortium name="Lawrence Berkeley National Laboratory"/>
            <person name="Van ingen-buijs V.A."/>
            <person name="Van westerhoven A.C."/>
            <person name="Haridas S."/>
            <person name="Skiadas P."/>
            <person name="Martin F."/>
            <person name="Groenewald J.Z."/>
            <person name="Crous P.W."/>
            <person name="Seidl M.F."/>
        </authorList>
    </citation>
    <scope>NUCLEOTIDE SEQUENCE [LARGE SCALE GENOMIC DNA]</scope>
    <source>
        <strain evidence="1 2">CBS 141358</strain>
    </source>
</reference>
<protein>
    <submittedName>
        <fullName evidence="1">Uncharacterized protein</fullName>
    </submittedName>
</protein>
<keyword evidence="2" id="KW-1185">Reference proteome</keyword>
<gene>
    <name evidence="1" type="ORF">JOL62DRAFT_278923</name>
</gene>
<evidence type="ECO:0000313" key="1">
    <source>
        <dbReference type="EMBL" id="KAK7607174.1"/>
    </source>
</evidence>
<organism evidence="1 2">
    <name type="scientific">Phyllosticta paracitricarpa</name>
    <dbReference type="NCBI Taxonomy" id="2016321"/>
    <lineage>
        <taxon>Eukaryota</taxon>
        <taxon>Fungi</taxon>
        <taxon>Dikarya</taxon>
        <taxon>Ascomycota</taxon>
        <taxon>Pezizomycotina</taxon>
        <taxon>Dothideomycetes</taxon>
        <taxon>Dothideomycetes incertae sedis</taxon>
        <taxon>Botryosphaeriales</taxon>
        <taxon>Phyllostictaceae</taxon>
        <taxon>Phyllosticta</taxon>
    </lineage>
</organism>
<proteinExistence type="predicted"/>
<sequence>MASNISSQALKMLKDSRAASGSAVASLGRTKQVFKMRSLVFLHHFLPASPVPDFSSAFKLQVGRAWVSVSISRHVDQRSSRCLSVRGQSVSAKQIAACLCVSRRCRTSESGVEEKTFAEHDLICGLHLTLSSSGSTACMLMKLSSGPFLHPDSTRFPLQQRRESCHFFWNPLYWFALEIGVQLVHRHLRRLFSLLSQCVQVEISVLFIECVGNFKNSKVESDLRNWFPAAWVLQEATAERKECKGMLTHKRALRVRPIICFAVAPPCQQARAVKGANATNPVSCSLSARQDATGFADHHTDVP</sequence>